<feature type="non-terminal residue" evidence="4">
    <location>
        <position position="474"/>
    </location>
</feature>
<evidence type="ECO:0000259" key="2">
    <source>
        <dbReference type="PROSITE" id="PS50836"/>
    </source>
</evidence>
<sequence>PDPLPRYTGKTVVISLPDGYSVYDFDRFGIYCELADVDFGSIKIPHTVKVPPSKRALGIHIEPTLAAGVASLPSAGAVGGGRAVSETVDETDDSSQNKLNCEILHDPMGLELRWIMDGDEVIMQLVGRVDVGEYMAFGLSKDDTKTKMVGSDAVVAWIDHQGRGHAVDYYLGSKEQCVGSRGACPDIKHRGARDSLTVLNTVIVNGYHMITYKRPQVALDETYDQHVYSDGPQAVVWALGPINGKGEVSYHKLRTKGDLFIDFARVPQWNCPKPDDISSVNDSPAVATVPALSQAASQLQGWTIPPVVCPADNKFYAQIGPAGGKKGYQAITGHVGWGIAWYINGLMIPELYVQRGVTYTFVIEGGNNKTHTSKNHPFYITSDPVGGYEHKSQAERRKEKVFAGVSLDRNARATPTAKGRLCNYEYPFKRTELPDDYATFEEFAANLEIKCQHGRPAYLQWTPDQFTPDLVYYQ</sequence>
<dbReference type="PROSITE" id="PS51549">
    <property type="entry name" value="DM13"/>
    <property type="match status" value="1"/>
</dbReference>
<comment type="caution">
    <text evidence="4">The sequence shown here is derived from an EMBL/GenBank/DDBJ whole genome shotgun (WGS) entry which is preliminary data.</text>
</comment>
<dbReference type="InParanoid" id="A0A1V9XVU6"/>
<dbReference type="EMBL" id="MNPL01003319">
    <property type="protein sequence ID" value="OQR77627.1"/>
    <property type="molecule type" value="Genomic_DNA"/>
</dbReference>
<dbReference type="SMART" id="SM00664">
    <property type="entry name" value="DoH"/>
    <property type="match status" value="1"/>
</dbReference>
<keyword evidence="5" id="KW-1185">Reference proteome</keyword>
<accession>A0A1V9XVU6</accession>
<dbReference type="InterPro" id="IPR005018">
    <property type="entry name" value="DOMON_domain"/>
</dbReference>
<evidence type="ECO:0000313" key="5">
    <source>
        <dbReference type="Proteomes" id="UP000192247"/>
    </source>
</evidence>
<dbReference type="InterPro" id="IPR052126">
    <property type="entry name" value="Spindle_Org/Thrombomodulin"/>
</dbReference>
<dbReference type="InterPro" id="IPR019545">
    <property type="entry name" value="DM13_domain"/>
</dbReference>
<dbReference type="Proteomes" id="UP000192247">
    <property type="component" value="Unassembled WGS sequence"/>
</dbReference>
<keyword evidence="1" id="KW-0677">Repeat</keyword>
<evidence type="ECO:0000256" key="1">
    <source>
        <dbReference type="ARBA" id="ARBA00022737"/>
    </source>
</evidence>
<dbReference type="CDD" id="cd09631">
    <property type="entry name" value="DOMON_DOH"/>
    <property type="match status" value="1"/>
</dbReference>
<dbReference type="AlphaFoldDB" id="A0A1V9XVU6"/>
<evidence type="ECO:0000259" key="3">
    <source>
        <dbReference type="PROSITE" id="PS51549"/>
    </source>
</evidence>
<protein>
    <submittedName>
        <fullName evidence="4">Protein Skeletor</fullName>
    </submittedName>
</protein>
<organism evidence="4 5">
    <name type="scientific">Tropilaelaps mercedesae</name>
    <dbReference type="NCBI Taxonomy" id="418985"/>
    <lineage>
        <taxon>Eukaryota</taxon>
        <taxon>Metazoa</taxon>
        <taxon>Ecdysozoa</taxon>
        <taxon>Arthropoda</taxon>
        <taxon>Chelicerata</taxon>
        <taxon>Arachnida</taxon>
        <taxon>Acari</taxon>
        <taxon>Parasitiformes</taxon>
        <taxon>Mesostigmata</taxon>
        <taxon>Gamasina</taxon>
        <taxon>Dermanyssoidea</taxon>
        <taxon>Laelapidae</taxon>
        <taxon>Tropilaelaps</taxon>
    </lineage>
</organism>
<feature type="non-terminal residue" evidence="4">
    <location>
        <position position="1"/>
    </location>
</feature>
<feature type="domain" description="DOMON" evidence="2">
    <location>
        <begin position="108"/>
        <end position="240"/>
    </location>
</feature>
<dbReference type="OrthoDB" id="2448405at2759"/>
<dbReference type="PROSITE" id="PS50836">
    <property type="entry name" value="DOMON"/>
    <property type="match status" value="1"/>
</dbReference>
<name>A0A1V9XVU6_9ACAR</name>
<gene>
    <name evidence="4" type="ORF">BIW11_00414</name>
</gene>
<dbReference type="PANTHER" id="PTHR24036">
    <property type="entry name" value="SKELETOR-RELATED"/>
    <property type="match status" value="1"/>
</dbReference>
<evidence type="ECO:0000313" key="4">
    <source>
        <dbReference type="EMBL" id="OQR77627.1"/>
    </source>
</evidence>
<dbReference type="InterPro" id="IPR057443">
    <property type="entry name" value="At5g54830-like"/>
</dbReference>
<dbReference type="PANTHER" id="PTHR24036:SF13">
    <property type="entry name" value="PROTEIN SKELETOR, ISOFORMS D_E"/>
    <property type="match status" value="1"/>
</dbReference>
<dbReference type="InterPro" id="IPR045266">
    <property type="entry name" value="DOH_DOMON"/>
</dbReference>
<proteinExistence type="predicted"/>
<dbReference type="Pfam" id="PF25489">
    <property type="entry name" value="At5g54830"/>
    <property type="match status" value="1"/>
</dbReference>
<dbReference type="STRING" id="418985.A0A1V9XVU6"/>
<dbReference type="Pfam" id="PF03351">
    <property type="entry name" value="DOMON"/>
    <property type="match status" value="1"/>
</dbReference>
<reference evidence="4 5" key="1">
    <citation type="journal article" date="2017" name="Gigascience">
        <title>Draft genome of the honey bee ectoparasitic mite, Tropilaelaps mercedesae, is shaped by the parasitic life history.</title>
        <authorList>
            <person name="Dong X."/>
            <person name="Armstrong S.D."/>
            <person name="Xia D."/>
            <person name="Makepeace B.L."/>
            <person name="Darby A.C."/>
            <person name="Kadowaki T."/>
        </authorList>
    </citation>
    <scope>NUCLEOTIDE SEQUENCE [LARGE SCALE GENOMIC DNA]</scope>
    <source>
        <strain evidence="4">Wuxi-XJTLU</strain>
    </source>
</reference>
<feature type="domain" description="DM13" evidence="3">
    <location>
        <begin position="1"/>
        <end position="45"/>
    </location>
</feature>